<sequence>MDDRAFNSHQIMESKTQFDLNHNLELWRQSLAQSPSFQPDNLDELEVHLRDSVNTLEAKGLSTEEAFLIAVRRVGQPTELDKEFGKVNSETVWLSRWLWMAVGTFLFLWLQSLKGVVNYALLGFGKHFVFNAHVLGFLNTIATLALFVAPIVFLPRLAARSLKLRSQFITRSILHHPVISMAGLVLFSISLTVLCAVGNKLAWRGFSSQPADVIILATWSAWPKIAGIILLPMAIVYLYRRQLKTRTNPV</sequence>
<dbReference type="STRING" id="320771.Cflav_PD3633"/>
<dbReference type="EMBL" id="ABOX02000014">
    <property type="protein sequence ID" value="EEF60775.1"/>
    <property type="molecule type" value="Genomic_DNA"/>
</dbReference>
<evidence type="ECO:0000313" key="3">
    <source>
        <dbReference type="Proteomes" id="UP000003688"/>
    </source>
</evidence>
<evidence type="ECO:0000256" key="1">
    <source>
        <dbReference type="SAM" id="Phobius"/>
    </source>
</evidence>
<feature type="transmembrane region" description="Helical" evidence="1">
    <location>
        <begin position="178"/>
        <end position="199"/>
    </location>
</feature>
<accession>B9XHE0</accession>
<dbReference type="InterPro" id="IPR047928">
    <property type="entry name" value="Perm_prefix_1"/>
</dbReference>
<feature type="transmembrane region" description="Helical" evidence="1">
    <location>
        <begin position="92"/>
        <end position="110"/>
    </location>
</feature>
<protein>
    <submittedName>
        <fullName evidence="2">Uncharacterized protein</fullName>
    </submittedName>
</protein>
<comment type="caution">
    <text evidence="2">The sequence shown here is derived from an EMBL/GenBank/DDBJ whole genome shotgun (WGS) entry which is preliminary data.</text>
</comment>
<keyword evidence="1" id="KW-0472">Membrane</keyword>
<keyword evidence="1" id="KW-0812">Transmembrane</keyword>
<reference evidence="2 3" key="1">
    <citation type="journal article" date="2011" name="J. Bacteriol.">
        <title>Genome sequence of 'Pedosphaera parvula' Ellin514, an aerobic Verrucomicrobial isolate from pasture soil.</title>
        <authorList>
            <person name="Kant R."/>
            <person name="van Passel M.W."/>
            <person name="Sangwan P."/>
            <person name="Palva A."/>
            <person name="Lucas S."/>
            <person name="Copeland A."/>
            <person name="Lapidus A."/>
            <person name="Glavina Del Rio T."/>
            <person name="Dalin E."/>
            <person name="Tice H."/>
            <person name="Bruce D."/>
            <person name="Goodwin L."/>
            <person name="Pitluck S."/>
            <person name="Chertkov O."/>
            <person name="Larimer F.W."/>
            <person name="Land M.L."/>
            <person name="Hauser L."/>
            <person name="Brettin T.S."/>
            <person name="Detter J.C."/>
            <person name="Han S."/>
            <person name="de Vos W.M."/>
            <person name="Janssen P.H."/>
            <person name="Smidt H."/>
        </authorList>
    </citation>
    <scope>NUCLEOTIDE SEQUENCE [LARGE SCALE GENOMIC DNA]</scope>
    <source>
        <strain evidence="2 3">Ellin514</strain>
    </source>
</reference>
<organism evidence="2 3">
    <name type="scientific">Pedosphaera parvula (strain Ellin514)</name>
    <dbReference type="NCBI Taxonomy" id="320771"/>
    <lineage>
        <taxon>Bacteria</taxon>
        <taxon>Pseudomonadati</taxon>
        <taxon>Verrucomicrobiota</taxon>
        <taxon>Pedosphaerae</taxon>
        <taxon>Pedosphaerales</taxon>
        <taxon>Pedosphaeraceae</taxon>
        <taxon>Pedosphaera</taxon>
    </lineage>
</organism>
<gene>
    <name evidence="2" type="ORF">Cflav_PD3633</name>
</gene>
<proteinExistence type="predicted"/>
<dbReference type="NCBIfam" id="NF038403">
    <property type="entry name" value="perm_prefix_1"/>
    <property type="match status" value="1"/>
</dbReference>
<feature type="transmembrane region" description="Helical" evidence="1">
    <location>
        <begin position="130"/>
        <end position="157"/>
    </location>
</feature>
<dbReference type="Proteomes" id="UP000003688">
    <property type="component" value="Unassembled WGS sequence"/>
</dbReference>
<dbReference type="AlphaFoldDB" id="B9XHE0"/>
<keyword evidence="3" id="KW-1185">Reference proteome</keyword>
<feature type="transmembrane region" description="Helical" evidence="1">
    <location>
        <begin position="219"/>
        <end position="239"/>
    </location>
</feature>
<evidence type="ECO:0000313" key="2">
    <source>
        <dbReference type="EMBL" id="EEF60775.1"/>
    </source>
</evidence>
<name>B9XHE0_PEDPL</name>
<keyword evidence="1" id="KW-1133">Transmembrane helix</keyword>